<keyword evidence="2" id="KW-0812">Transmembrane</keyword>
<protein>
    <submittedName>
        <fullName evidence="5">Uncharacterized protein</fullName>
    </submittedName>
</protein>
<organism evidence="5 6">
    <name type="scientific">Streptomyces caelestis</name>
    <dbReference type="NCBI Taxonomy" id="36816"/>
    <lineage>
        <taxon>Bacteria</taxon>
        <taxon>Bacillati</taxon>
        <taxon>Actinomycetota</taxon>
        <taxon>Actinomycetes</taxon>
        <taxon>Kitasatosporales</taxon>
        <taxon>Streptomycetaceae</taxon>
        <taxon>Streptomyces</taxon>
    </lineage>
</organism>
<proteinExistence type="predicted"/>
<name>A0A7W9H0Z2_9ACTN</name>
<dbReference type="AlphaFoldDB" id="A0A7W9H0Z2"/>
<dbReference type="InterPro" id="IPR036640">
    <property type="entry name" value="ABC1_TM_sf"/>
</dbReference>
<evidence type="ECO:0000256" key="1">
    <source>
        <dbReference type="ARBA" id="ARBA00004651"/>
    </source>
</evidence>
<dbReference type="SUPFAM" id="SSF90123">
    <property type="entry name" value="ABC transporter transmembrane region"/>
    <property type="match status" value="1"/>
</dbReference>
<evidence type="ECO:0000256" key="3">
    <source>
        <dbReference type="ARBA" id="ARBA00022989"/>
    </source>
</evidence>
<sequence>MAAPVAAAAYRWSGRLMSRVDRQSHAAAAETADRLVEFARRRPALRAFGRAAEDHELLDAAPREQRAKARAAVRIRVPGIAGFALAVQLCLT</sequence>
<comment type="subcellular location">
    <subcellularLocation>
        <location evidence="1">Cell membrane</location>
        <topology evidence="1">Multi-pass membrane protein</topology>
    </subcellularLocation>
</comment>
<evidence type="ECO:0000256" key="2">
    <source>
        <dbReference type="ARBA" id="ARBA00022692"/>
    </source>
</evidence>
<dbReference type="EMBL" id="JACHNE010000001">
    <property type="protein sequence ID" value="MBB5793311.1"/>
    <property type="molecule type" value="Genomic_DNA"/>
</dbReference>
<comment type="caution">
    <text evidence="5">The sequence shown here is derived from an EMBL/GenBank/DDBJ whole genome shotgun (WGS) entry which is preliminary data.</text>
</comment>
<reference evidence="5 6" key="1">
    <citation type="submission" date="2020-08" db="EMBL/GenBank/DDBJ databases">
        <title>Sequencing the genomes of 1000 actinobacteria strains.</title>
        <authorList>
            <person name="Klenk H.-P."/>
        </authorList>
    </citation>
    <scope>NUCLEOTIDE SEQUENCE [LARGE SCALE GENOMIC DNA]</scope>
    <source>
        <strain evidence="5 6">DSM 40084</strain>
    </source>
</reference>
<evidence type="ECO:0000313" key="5">
    <source>
        <dbReference type="EMBL" id="MBB5793311.1"/>
    </source>
</evidence>
<keyword evidence="4" id="KW-0472">Membrane</keyword>
<dbReference type="Proteomes" id="UP000590647">
    <property type="component" value="Unassembled WGS sequence"/>
</dbReference>
<evidence type="ECO:0000313" key="6">
    <source>
        <dbReference type="Proteomes" id="UP000590647"/>
    </source>
</evidence>
<keyword evidence="3" id="KW-1133">Transmembrane helix</keyword>
<dbReference type="RefSeq" id="WP_184981463.1">
    <property type="nucleotide sequence ID" value="NZ_JACHNE010000001.1"/>
</dbReference>
<keyword evidence="6" id="KW-1185">Reference proteome</keyword>
<dbReference type="GO" id="GO:0005524">
    <property type="term" value="F:ATP binding"/>
    <property type="evidence" value="ECO:0007669"/>
    <property type="project" value="InterPro"/>
</dbReference>
<accession>A0A7W9H0Z2</accession>
<dbReference type="GO" id="GO:0005886">
    <property type="term" value="C:plasma membrane"/>
    <property type="evidence" value="ECO:0007669"/>
    <property type="project" value="UniProtKB-SubCell"/>
</dbReference>
<gene>
    <name evidence="5" type="ORF">HDA41_001275</name>
</gene>
<evidence type="ECO:0000256" key="4">
    <source>
        <dbReference type="ARBA" id="ARBA00023136"/>
    </source>
</evidence>